<dbReference type="STRING" id="1702221.AALO17_01220"/>
<reference evidence="1 2" key="1">
    <citation type="journal article" date="2016" name="Gut Pathog.">
        <title>Whole genome sequencing of "Faecalibaculum rodentium" ALO17, isolated from C57BL/6J laboratory mouse feces.</title>
        <authorList>
            <person name="Lim S."/>
            <person name="Chang D.H."/>
            <person name="Ahn S."/>
            <person name="Kim B.C."/>
        </authorList>
    </citation>
    <scope>NUCLEOTIDE SEQUENCE [LARGE SCALE GENOMIC DNA]</scope>
    <source>
        <strain evidence="1 2">Alo17</strain>
    </source>
</reference>
<dbReference type="Proteomes" id="UP000069771">
    <property type="component" value="Chromosome"/>
</dbReference>
<evidence type="ECO:0000313" key="1">
    <source>
        <dbReference type="EMBL" id="AMK53256.1"/>
    </source>
</evidence>
<dbReference type="EMBL" id="CP011391">
    <property type="protein sequence ID" value="AMK53256.1"/>
    <property type="molecule type" value="Genomic_DNA"/>
</dbReference>
<proteinExistence type="predicted"/>
<gene>
    <name evidence="1" type="ORF">AALO17_01220</name>
</gene>
<protein>
    <submittedName>
        <fullName evidence="1">Uncharacterized protein</fullName>
    </submittedName>
</protein>
<name>A0A140DRH9_9FIRM</name>
<dbReference type="AlphaFoldDB" id="A0A140DRH9"/>
<organism evidence="1 2">
    <name type="scientific">Faecalibaculum rodentium</name>
    <dbReference type="NCBI Taxonomy" id="1702221"/>
    <lineage>
        <taxon>Bacteria</taxon>
        <taxon>Bacillati</taxon>
        <taxon>Bacillota</taxon>
        <taxon>Erysipelotrichia</taxon>
        <taxon>Erysipelotrichales</taxon>
        <taxon>Erysipelotrichaceae</taxon>
        <taxon>Faecalibaculum</taxon>
    </lineage>
</organism>
<dbReference type="KEGG" id="fro:AALO17_01220"/>
<keyword evidence="2" id="KW-1185">Reference proteome</keyword>
<accession>A0A140DRH9</accession>
<evidence type="ECO:0000313" key="2">
    <source>
        <dbReference type="Proteomes" id="UP000069771"/>
    </source>
</evidence>
<sequence>MIPWSLLYVLIITVRQQCESAWQDAAGLQKAGRDEAGRERGRKTRNPAEYAYIRSHSFDFLLEGSIQDGYLHRMFVFGDKRIEMAETGLSFCVAVRLLHHRHNLLQSCSKCHIYPV</sequence>